<protein>
    <submittedName>
        <fullName evidence="1">Uncharacterized protein</fullName>
    </submittedName>
</protein>
<organism evidence="1 2">
    <name type="scientific">Carnegiea gigantea</name>
    <dbReference type="NCBI Taxonomy" id="171969"/>
    <lineage>
        <taxon>Eukaryota</taxon>
        <taxon>Viridiplantae</taxon>
        <taxon>Streptophyta</taxon>
        <taxon>Embryophyta</taxon>
        <taxon>Tracheophyta</taxon>
        <taxon>Spermatophyta</taxon>
        <taxon>Magnoliopsida</taxon>
        <taxon>eudicotyledons</taxon>
        <taxon>Gunneridae</taxon>
        <taxon>Pentapetalae</taxon>
        <taxon>Caryophyllales</taxon>
        <taxon>Cactineae</taxon>
        <taxon>Cactaceae</taxon>
        <taxon>Cactoideae</taxon>
        <taxon>Echinocereeae</taxon>
        <taxon>Carnegiea</taxon>
    </lineage>
</organism>
<proteinExistence type="predicted"/>
<sequence>MNGNPYIAPIGSNLVMRKKNATERIKSEENEDLFSRGRTRRHNKRKQASYIYSILNKHRVRVNSFDKVPEITIKVNLERKLTKATKDIKEVMFSIPNNNSPAPYGFISGFFKATSLLSIGIRELMKLIRRFHMWFESMHVNKKDIQGQVGEGYYREERCIMGQIDPLKYIKGKDWWEYSPPQDYQEKILQFGAARSF</sequence>
<dbReference type="Proteomes" id="UP001153076">
    <property type="component" value="Unassembled WGS sequence"/>
</dbReference>
<comment type="caution">
    <text evidence="1">The sequence shown here is derived from an EMBL/GenBank/DDBJ whole genome shotgun (WGS) entry which is preliminary data.</text>
</comment>
<dbReference type="AlphaFoldDB" id="A0A9Q1GS89"/>
<evidence type="ECO:0000313" key="1">
    <source>
        <dbReference type="EMBL" id="KAJ8424497.1"/>
    </source>
</evidence>
<evidence type="ECO:0000313" key="2">
    <source>
        <dbReference type="Proteomes" id="UP001153076"/>
    </source>
</evidence>
<name>A0A9Q1GS89_9CARY</name>
<dbReference type="EMBL" id="JAKOGI010001665">
    <property type="protein sequence ID" value="KAJ8424497.1"/>
    <property type="molecule type" value="Genomic_DNA"/>
</dbReference>
<keyword evidence="2" id="KW-1185">Reference proteome</keyword>
<reference evidence="1" key="1">
    <citation type="submission" date="2022-04" db="EMBL/GenBank/DDBJ databases">
        <title>Carnegiea gigantea Genome sequencing and assembly v2.</title>
        <authorList>
            <person name="Copetti D."/>
            <person name="Sanderson M.J."/>
            <person name="Burquez A."/>
            <person name="Wojciechowski M.F."/>
        </authorList>
    </citation>
    <scope>NUCLEOTIDE SEQUENCE</scope>
    <source>
        <strain evidence="1">SGP5-SGP5p</strain>
        <tissue evidence="1">Aerial part</tissue>
    </source>
</reference>
<accession>A0A9Q1GS89</accession>
<gene>
    <name evidence="1" type="ORF">Cgig2_020042</name>
</gene>